<sequence>LLPFQDQPEIVRGERILELQERKAKYLWGQLPTGVTDLPGFLHAATHDDIPRDSQFSEDATRAFNRGRVFGGINLALSCLYTLFDSWSNFESFTKIYTGWTGDAPEIARDDMWMKDEVFGFQFLNGCNPCVIERCSQLPKNFPVTDVMVKKFLDRDMTLTEEIKEGHVYIVDYKELEGIKRNGEDGNSNLCYAAVPLCLFYVKRSGDLVPIAIQLYQQPSKSNPIWTPDDGQYDWLLAKMWFRNADHQVHQTETGHGAINSTHMIAFQEESLFTMERGTSKVKLARTGKRSIEQSNMEGEEMQVNPKKEPPSFVNYPADEYLTYMQKLENEVNMHTLRQPSGFEDVRFLKENSIAIPDYFYDACMESYATLHTVLHGSNGIRIAQDRHPLRTATDQRGEKTINRDALLTREWHSEVDAELFTRSQKQVYKLLQPSEILNSAWHALMAHLGKLLK</sequence>
<dbReference type="Proteomes" id="UP001152795">
    <property type="component" value="Unassembled WGS sequence"/>
</dbReference>
<dbReference type="Gene3D" id="3.10.450.60">
    <property type="match status" value="1"/>
</dbReference>
<feature type="non-terminal residue" evidence="1">
    <location>
        <position position="454"/>
    </location>
</feature>
<dbReference type="AlphaFoldDB" id="A0A6S7IQ49"/>
<organism evidence="1 2">
    <name type="scientific">Paramuricea clavata</name>
    <name type="common">Red gorgonian</name>
    <name type="synonym">Violescent sea-whip</name>
    <dbReference type="NCBI Taxonomy" id="317549"/>
    <lineage>
        <taxon>Eukaryota</taxon>
        <taxon>Metazoa</taxon>
        <taxon>Cnidaria</taxon>
        <taxon>Anthozoa</taxon>
        <taxon>Octocorallia</taxon>
        <taxon>Malacalcyonacea</taxon>
        <taxon>Plexauridae</taxon>
        <taxon>Paramuricea</taxon>
    </lineage>
</organism>
<dbReference type="Gene3D" id="1.20.245.10">
    <property type="entry name" value="Lipoxygenase-1, Domain 5"/>
    <property type="match status" value="1"/>
</dbReference>
<dbReference type="GO" id="GO:0016702">
    <property type="term" value="F:oxidoreductase activity, acting on single donors with incorporation of molecular oxygen, incorporation of two atoms of oxygen"/>
    <property type="evidence" value="ECO:0007669"/>
    <property type="project" value="InterPro"/>
</dbReference>
<proteinExistence type="predicted"/>
<dbReference type="InterPro" id="IPR000907">
    <property type="entry name" value="LipOase"/>
</dbReference>
<protein>
    <submittedName>
        <fullName evidence="1">Allene oxide synthase-lipoxygenase -like</fullName>
    </submittedName>
</protein>
<dbReference type="InterPro" id="IPR036226">
    <property type="entry name" value="LipOase_C_sf"/>
</dbReference>
<feature type="non-terminal residue" evidence="1">
    <location>
        <position position="1"/>
    </location>
</feature>
<reference evidence="1" key="1">
    <citation type="submission" date="2020-04" db="EMBL/GenBank/DDBJ databases">
        <authorList>
            <person name="Alioto T."/>
            <person name="Alioto T."/>
            <person name="Gomez Garrido J."/>
        </authorList>
    </citation>
    <scope>NUCLEOTIDE SEQUENCE</scope>
    <source>
        <strain evidence="1">A484AB</strain>
    </source>
</reference>
<dbReference type="PANTHER" id="PTHR11771">
    <property type="entry name" value="LIPOXYGENASE"/>
    <property type="match status" value="1"/>
</dbReference>
<dbReference type="Pfam" id="PF00305">
    <property type="entry name" value="Lipoxygenase"/>
    <property type="match status" value="1"/>
</dbReference>
<dbReference type="GO" id="GO:0034440">
    <property type="term" value="P:lipid oxidation"/>
    <property type="evidence" value="ECO:0007669"/>
    <property type="project" value="InterPro"/>
</dbReference>
<keyword evidence="2" id="KW-1185">Reference proteome</keyword>
<dbReference type="EMBL" id="CACRXK020010319">
    <property type="protein sequence ID" value="CAB4019149.1"/>
    <property type="molecule type" value="Genomic_DNA"/>
</dbReference>
<evidence type="ECO:0000313" key="2">
    <source>
        <dbReference type="Proteomes" id="UP001152795"/>
    </source>
</evidence>
<dbReference type="GO" id="GO:0046872">
    <property type="term" value="F:metal ion binding"/>
    <property type="evidence" value="ECO:0007669"/>
    <property type="project" value="InterPro"/>
</dbReference>
<dbReference type="InterPro" id="IPR013819">
    <property type="entry name" value="LipOase_C"/>
</dbReference>
<dbReference type="OrthoDB" id="407298at2759"/>
<dbReference type="SUPFAM" id="SSF48484">
    <property type="entry name" value="Lipoxigenase"/>
    <property type="match status" value="1"/>
</dbReference>
<evidence type="ECO:0000313" key="1">
    <source>
        <dbReference type="EMBL" id="CAB4019149.1"/>
    </source>
</evidence>
<gene>
    <name evidence="1" type="ORF">PACLA_8A067134</name>
</gene>
<comment type="caution">
    <text evidence="1">The sequence shown here is derived from an EMBL/GenBank/DDBJ whole genome shotgun (WGS) entry which is preliminary data.</text>
</comment>
<accession>A0A6S7IQ49</accession>
<name>A0A6S7IQ49_PARCT</name>
<dbReference type="PROSITE" id="PS51393">
    <property type="entry name" value="LIPOXYGENASE_3"/>
    <property type="match status" value="1"/>
</dbReference>